<evidence type="ECO:0008006" key="10">
    <source>
        <dbReference type="Google" id="ProtNLM"/>
    </source>
</evidence>
<evidence type="ECO:0000256" key="4">
    <source>
        <dbReference type="ARBA" id="ARBA00023242"/>
    </source>
</evidence>
<evidence type="ECO:0000256" key="3">
    <source>
        <dbReference type="ARBA" id="ARBA00023125"/>
    </source>
</evidence>
<evidence type="ECO:0000256" key="5">
    <source>
        <dbReference type="ARBA" id="ARBA00023306"/>
    </source>
</evidence>
<keyword evidence="5" id="KW-0131">Cell cycle</keyword>
<dbReference type="Pfam" id="PF09696">
    <property type="entry name" value="Ctf8"/>
    <property type="match status" value="1"/>
</dbReference>
<accession>A0A9P6CPV3</accession>
<dbReference type="GO" id="GO:0007064">
    <property type="term" value="P:mitotic sister chromatid cohesion"/>
    <property type="evidence" value="ECO:0007669"/>
    <property type="project" value="InterPro"/>
</dbReference>
<evidence type="ECO:0000313" key="8">
    <source>
        <dbReference type="EMBL" id="KAF9475116.1"/>
    </source>
</evidence>
<dbReference type="InterPro" id="IPR018607">
    <property type="entry name" value="Ctf8"/>
</dbReference>
<feature type="region of interest" description="Disordered" evidence="7">
    <location>
        <begin position="83"/>
        <end position="156"/>
    </location>
</feature>
<comment type="similarity">
    <text evidence="6">Belongs to the CTF8 family.</text>
</comment>
<dbReference type="GO" id="GO:0003677">
    <property type="term" value="F:DNA binding"/>
    <property type="evidence" value="ECO:0007669"/>
    <property type="project" value="UniProtKB-KW"/>
</dbReference>
<proteinExistence type="inferred from homology"/>
<evidence type="ECO:0000313" key="9">
    <source>
        <dbReference type="Proteomes" id="UP000807469"/>
    </source>
</evidence>
<evidence type="ECO:0000256" key="1">
    <source>
        <dbReference type="ARBA" id="ARBA00004123"/>
    </source>
</evidence>
<dbReference type="AlphaFoldDB" id="A0A9P6CPV3"/>
<keyword evidence="3" id="KW-0238">DNA-binding</keyword>
<dbReference type="GO" id="GO:0031390">
    <property type="term" value="C:Ctf18 RFC-like complex"/>
    <property type="evidence" value="ECO:0007669"/>
    <property type="project" value="InterPro"/>
</dbReference>
<evidence type="ECO:0000256" key="7">
    <source>
        <dbReference type="SAM" id="MobiDB-lite"/>
    </source>
</evidence>
<name>A0A9P6CPV3_9AGAR</name>
<dbReference type="OrthoDB" id="121932at2759"/>
<feature type="compositionally biased region" description="Polar residues" evidence="7">
    <location>
        <begin position="99"/>
        <end position="124"/>
    </location>
</feature>
<organism evidence="8 9">
    <name type="scientific">Pholiota conissans</name>
    <dbReference type="NCBI Taxonomy" id="109636"/>
    <lineage>
        <taxon>Eukaryota</taxon>
        <taxon>Fungi</taxon>
        <taxon>Dikarya</taxon>
        <taxon>Basidiomycota</taxon>
        <taxon>Agaricomycotina</taxon>
        <taxon>Agaricomycetes</taxon>
        <taxon>Agaricomycetidae</taxon>
        <taxon>Agaricales</taxon>
        <taxon>Agaricineae</taxon>
        <taxon>Strophariaceae</taxon>
        <taxon>Pholiota</taxon>
    </lineage>
</organism>
<dbReference type="Proteomes" id="UP000807469">
    <property type="component" value="Unassembled WGS sequence"/>
</dbReference>
<dbReference type="PANTHER" id="PTHR28605">
    <property type="entry name" value="CTF8, CHROMOSOME TRANSMISSION FIDELITY FACTOR 8 HOMOLOG (S. CEREVISIAE)"/>
    <property type="match status" value="1"/>
</dbReference>
<feature type="compositionally biased region" description="Acidic residues" evidence="7">
    <location>
        <begin position="125"/>
        <end position="140"/>
    </location>
</feature>
<comment type="caution">
    <text evidence="8">The sequence shown here is derived from an EMBL/GenBank/DDBJ whole genome shotgun (WGS) entry which is preliminary data.</text>
</comment>
<gene>
    <name evidence="8" type="ORF">BDN70DRAFT_884130</name>
</gene>
<reference evidence="8" key="1">
    <citation type="submission" date="2020-11" db="EMBL/GenBank/DDBJ databases">
        <authorList>
            <consortium name="DOE Joint Genome Institute"/>
            <person name="Ahrendt S."/>
            <person name="Riley R."/>
            <person name="Andreopoulos W."/>
            <person name="Labutti K."/>
            <person name="Pangilinan J."/>
            <person name="Ruiz-Duenas F.J."/>
            <person name="Barrasa J.M."/>
            <person name="Sanchez-Garcia M."/>
            <person name="Camarero S."/>
            <person name="Miyauchi S."/>
            <person name="Serrano A."/>
            <person name="Linde D."/>
            <person name="Babiker R."/>
            <person name="Drula E."/>
            <person name="Ayuso-Fernandez I."/>
            <person name="Pacheco R."/>
            <person name="Padilla G."/>
            <person name="Ferreira P."/>
            <person name="Barriuso J."/>
            <person name="Kellner H."/>
            <person name="Castanera R."/>
            <person name="Alfaro M."/>
            <person name="Ramirez L."/>
            <person name="Pisabarro A.G."/>
            <person name="Kuo A."/>
            <person name="Tritt A."/>
            <person name="Lipzen A."/>
            <person name="He G."/>
            <person name="Yan M."/>
            <person name="Ng V."/>
            <person name="Cullen D."/>
            <person name="Martin F."/>
            <person name="Rosso M.-N."/>
            <person name="Henrissat B."/>
            <person name="Hibbett D."/>
            <person name="Martinez A.T."/>
            <person name="Grigoriev I.V."/>
        </authorList>
    </citation>
    <scope>NUCLEOTIDE SEQUENCE</scope>
    <source>
        <strain evidence="8">CIRM-BRFM 674</strain>
    </source>
</reference>
<protein>
    <recommendedName>
        <fullName evidence="10">Chromosome transmission fidelity protein 8</fullName>
    </recommendedName>
</protein>
<keyword evidence="4" id="KW-0539">Nucleus</keyword>
<dbReference type="PANTHER" id="PTHR28605:SF1">
    <property type="entry name" value="CHROMOSOME TRANSMISSION FIDELITY FACTOR 8"/>
    <property type="match status" value="1"/>
</dbReference>
<keyword evidence="2" id="KW-0235">DNA replication</keyword>
<dbReference type="GO" id="GO:0006260">
    <property type="term" value="P:DNA replication"/>
    <property type="evidence" value="ECO:0007669"/>
    <property type="project" value="UniProtKB-KW"/>
</dbReference>
<evidence type="ECO:0000256" key="6">
    <source>
        <dbReference type="ARBA" id="ARBA00038447"/>
    </source>
</evidence>
<evidence type="ECO:0000256" key="2">
    <source>
        <dbReference type="ARBA" id="ARBA00022705"/>
    </source>
</evidence>
<keyword evidence="9" id="KW-1185">Reference proteome</keyword>
<dbReference type="EMBL" id="MU155347">
    <property type="protein sequence ID" value="KAF9475116.1"/>
    <property type="molecule type" value="Genomic_DNA"/>
</dbReference>
<comment type="subcellular location">
    <subcellularLocation>
        <location evidence="1">Nucleus</location>
    </subcellularLocation>
</comment>
<sequence>MLIPITLASSSNPKLPSGLVKISHDEIVLIELQGSLEVELNDPRERDGKFVGKLKIDDTNKPSLLIGHHFLEGKIAPLPKPYAIMVRNGPHPPREPDFHSSSTSNPNNQNRKSHSTTRSGPGSNDNDEGDDDAMAVDEDSAAQGPESREGDIKQGSSAGWTIMGIVKKKIIFSKRPMPVIGNKGF</sequence>